<name>Q9CAV9_ARATH</name>
<proteinExistence type="predicted"/>
<dbReference type="AlphaFoldDB" id="Q9CAV9"/>
<evidence type="ECO:0000313" key="1">
    <source>
        <dbReference type="EMBL" id="AAG51404.1"/>
    </source>
</evidence>
<dbReference type="EMBL" id="AC009465">
    <property type="protein sequence ID" value="AAG51404.1"/>
    <property type="molecule type" value="Genomic_DNA"/>
</dbReference>
<sequence length="152" mass="16997">MDSIKGVFTGNKDTPLEESNLPVEAFTLLRFADELKNARRLGKFKQYIVGRSSEATFADAFEKQEAVIRYLGALDATGENLQASQKQDAAKHCKCTITDVENTLSKFTWARQAHKKMTELKEGGKPLPKNMGEVFFSLCILICFFSSISSYV</sequence>
<reference key="2">
    <citation type="journal article" date="2000" name="Nature">
        <title>Sequence and analysis of chromosome 3 of the plant Arabidopsis thaliana.</title>
        <authorList>
            <consortium name="European Union Chromosome 3 Arabidopsis Sequencing Consortium"/>
            <consortium name="Institute for Genomic Research"/>
            <consortium name="Kazusa DNA Research Institute"/>
            <person name="Salanoubat M."/>
            <person name="Lemcke K."/>
            <person name="Rieger M."/>
            <person name="Ansorge W."/>
            <person name="Unseld M."/>
            <person name="Fartmann B."/>
            <person name="Valle G."/>
            <person name="Blocker H."/>
            <person name="Perez-Alonso M."/>
            <person name="Obermaier B."/>
            <person name="Delseny M."/>
            <person name="Boutry M."/>
            <person name="Grivell L.A."/>
            <person name="Mache R."/>
            <person name="Puigdomenech P."/>
            <person name="De Simone V."/>
            <person name="Choisne N."/>
            <person name="Artiguenave F."/>
            <person name="Robert C."/>
            <person name="Brottier P."/>
            <person name="Wincker P."/>
            <person name="Cattolico L."/>
            <person name="Weissenbach J."/>
            <person name="Saurin W."/>
            <person name="Quetier F."/>
            <person name="Schafer M."/>
            <person name="Muller-Auer S."/>
            <person name="Gabel C."/>
            <person name="Fuchs M."/>
            <person name="Benes V."/>
            <person name="Wurmbach E."/>
            <person name="Drzonek H."/>
            <person name="Erfle H."/>
            <person name="Jordan N."/>
            <person name="Bangert S."/>
            <person name="Wiedelmann R."/>
            <person name="Kranz H."/>
            <person name="Voss H."/>
            <person name="Holland R."/>
            <person name="Brandt P."/>
            <person name="Nyakatura G."/>
            <person name="Vezzi A."/>
            <person name="D'Angelo M."/>
            <person name="Pallavicini A."/>
            <person name="Toppo S."/>
            <person name="Simionati B."/>
            <person name="Conrad A."/>
            <person name="Hornischer K."/>
            <person name="Kauer G."/>
            <person name="Lohnert T.H."/>
            <person name="Nordsiek G."/>
            <person name="Reichelt J."/>
            <person name="Scharfe M."/>
            <person name="Schon O."/>
            <person name="Bargues M."/>
            <person name="Terol J."/>
            <person name="Climent J."/>
            <person name="Navarro P."/>
            <person name="Collado C."/>
            <person name="Perez-Perez A."/>
            <person name="Ottenwalder B."/>
            <person name="Duchemin D."/>
            <person name="Cooke R."/>
            <person name="Laudie M."/>
            <person name="Berger-Llauro C."/>
            <person name="Purnelle B."/>
            <person name="Masuy D."/>
            <person name="de Haan M."/>
            <person name="Maarse A.C."/>
            <person name="Alcaraz J.P."/>
            <person name="Cottet A."/>
            <person name="Casacuberta E."/>
            <person name="Monfort A."/>
            <person name="Argiriou A."/>
            <person name="flores M."/>
            <person name="Liguori R."/>
            <person name="Vitale D."/>
            <person name="Mannhaupt G."/>
            <person name="Haase D."/>
            <person name="Schoof H."/>
            <person name="Rudd S."/>
            <person name="Zaccaria P."/>
            <person name="Mewes H.W."/>
            <person name="Mayer K.F."/>
            <person name="Kaul S."/>
            <person name="Town C.D."/>
            <person name="Koo H.L."/>
            <person name="Tallon L.J."/>
            <person name="Jenkins J."/>
            <person name="Rooney T."/>
            <person name="Rizzo M."/>
            <person name="Walts A."/>
            <person name="Utterback T."/>
            <person name="Fujii C.Y."/>
            <person name="Shea T.P."/>
            <person name="Creasy T.H."/>
            <person name="Haas B."/>
            <person name="Maiti R."/>
            <person name="Wu D."/>
            <person name="Peterson J."/>
            <person name="Van Aken S."/>
            <person name="Pai G."/>
            <person name="Militscher J."/>
            <person name="Sellers P."/>
            <person name="Gill J.E."/>
            <person name="Feldblyum T.V."/>
            <person name="Preuss D."/>
            <person name="Lin X."/>
            <person name="Nierman W.C."/>
            <person name="Salzberg S.L."/>
            <person name="White O."/>
            <person name="Venter J.C."/>
            <person name="Fraser C.M."/>
            <person name="Kaneko T."/>
            <person name="Nakamura Y."/>
            <person name="Sato S."/>
            <person name="Kato T."/>
            <person name="Asamizu E."/>
            <person name="Sasamoto S."/>
            <person name="Kimura T."/>
            <person name="Idesawa K."/>
            <person name="Kawashima K."/>
            <person name="Kishida Y."/>
            <person name="Kiyokawa C."/>
            <person name="Kohara M."/>
            <person name="Matsumoto M."/>
            <person name="Matsuno A."/>
            <person name="Muraki A."/>
            <person name="Nakayama S."/>
            <person name="Nakazaki N."/>
            <person name="Shinpo S."/>
            <person name="Takeuchi C."/>
            <person name="Wada T."/>
            <person name="Watanabe A."/>
            <person name="Yamada M."/>
            <person name="Yasuda M."/>
            <person name="Tabata S."/>
        </authorList>
    </citation>
    <scope>NUCLEOTIDE SEQUENCE [LARGE SCALE GENOMIC DNA]</scope>
    <source>
        <strain>cv. Columbia</strain>
    </source>
</reference>
<dbReference type="PANTHER" id="PTHR36750:SF1">
    <property type="entry name" value="SEC-C MOTIF PROTEIN"/>
    <property type="match status" value="1"/>
</dbReference>
<dbReference type="ExpressionAtlas" id="Q9CAV9">
    <property type="expression patterns" value="baseline and differential"/>
</dbReference>
<accession>Q9CAV9</accession>
<organism evidence="1">
    <name type="scientific">Arabidopsis thaliana</name>
    <name type="common">Mouse-ear cress</name>
    <dbReference type="NCBI Taxonomy" id="3702"/>
    <lineage>
        <taxon>Eukaryota</taxon>
        <taxon>Viridiplantae</taxon>
        <taxon>Streptophyta</taxon>
        <taxon>Embryophyta</taxon>
        <taxon>Tracheophyta</taxon>
        <taxon>Spermatophyta</taxon>
        <taxon>Magnoliopsida</taxon>
        <taxon>eudicotyledons</taxon>
        <taxon>Gunneridae</taxon>
        <taxon>Pentapetalae</taxon>
        <taxon>rosids</taxon>
        <taxon>malvids</taxon>
        <taxon>Brassicales</taxon>
        <taxon>Brassicaceae</taxon>
        <taxon>Camelineae</taxon>
        <taxon>Arabidopsis</taxon>
    </lineage>
</organism>
<protein>
    <submittedName>
        <fullName evidence="1">Uncharacterized protein T9J14.10</fullName>
    </submittedName>
</protein>
<reference evidence="1" key="1">
    <citation type="submission" date="1999-08" db="EMBL/GenBank/DDBJ databases">
        <title>Arabidopsis thaliana chromosome 3 BAC T9J14 genomic sequence.</title>
        <authorList>
            <person name="Lin X."/>
            <person name="Kaul S."/>
            <person name="Town C.D."/>
            <person name="Benito M."/>
            <person name="Creasy T.H."/>
            <person name="Haas B.J."/>
            <person name="Wu D."/>
            <person name="Maiti R."/>
            <person name="Ronning C.M."/>
            <person name="Koo H."/>
            <person name="Fujii C.Y."/>
            <person name="Utterback T.R."/>
            <person name="Barnstead M.E."/>
            <person name="Bowman C.L."/>
            <person name="White O."/>
            <person name="Nierman W.C."/>
            <person name="Fraser C.M."/>
        </authorList>
    </citation>
    <scope>NUCLEOTIDE SEQUENCE</scope>
</reference>
<dbReference type="PANTHER" id="PTHR36750">
    <property type="entry name" value="SEC-C MOTIF PROTEIN"/>
    <property type="match status" value="1"/>
</dbReference>
<gene>
    <name evidence="1" type="primary">T9J14.10</name>
</gene>
<reference evidence="1" key="3">
    <citation type="submission" date="2001-01" db="EMBL/GenBank/DDBJ databases">
        <authorList>
            <person name="Town C.D."/>
            <person name="Kaul S."/>
        </authorList>
    </citation>
    <scope>NUCLEOTIDE SEQUENCE</scope>
</reference>